<dbReference type="InterPro" id="IPR013149">
    <property type="entry name" value="ADH-like_C"/>
</dbReference>
<keyword evidence="3" id="KW-1185">Reference proteome</keyword>
<dbReference type="InterPro" id="IPR013154">
    <property type="entry name" value="ADH-like_N"/>
</dbReference>
<dbReference type="PANTHER" id="PTHR45033:SF2">
    <property type="entry name" value="ZINC-TYPE ALCOHOL DEHYDROGENASE-LIKE PROTEIN C1773.06C"/>
    <property type="match status" value="1"/>
</dbReference>
<dbReference type="Gene3D" id="3.90.180.10">
    <property type="entry name" value="Medium-chain alcohol dehydrogenases, catalytic domain"/>
    <property type="match status" value="1"/>
</dbReference>
<dbReference type="InterPro" id="IPR011032">
    <property type="entry name" value="GroES-like_sf"/>
</dbReference>
<evidence type="ECO:0000313" key="2">
    <source>
        <dbReference type="EMBL" id="MBB6253324.1"/>
    </source>
</evidence>
<dbReference type="EMBL" id="JACIIZ010000011">
    <property type="protein sequence ID" value="MBB6253324.1"/>
    <property type="molecule type" value="Genomic_DNA"/>
</dbReference>
<name>A0A7X0B049_9PROT</name>
<comment type="caution">
    <text evidence="2">The sequence shown here is derived from an EMBL/GenBank/DDBJ whole genome shotgun (WGS) entry which is preliminary data.</text>
</comment>
<dbReference type="InterPro" id="IPR052711">
    <property type="entry name" value="Zinc_ADH-like"/>
</dbReference>
<accession>A0A7X0B049</accession>
<sequence length="342" mass="35859">MRAAFARGGAGIGSVEMRHVPVPDPGPGEALVRITAATLNYRDLIMLKGLLPGLTKAPDYVPLSCAAGVVAATGDGVTRVKVGDRVSPLLAQGWIDGPPDPRRMLGASLDGVARPLAVFDAESLLPIPDTLTDQEAATLPCAGLTAYNALFDDQALSSGPLRPGHWVLVQGTGGVAIAALQWAKAVGARVAILSGSDEKLARTAALGADLTINRHATPDWAPAVRRRLGHGIDIVVDVLGAGSLDAAARVLTENGTIAAIGMLDGPFNWGRQSHEGRRIRAVTLGDRARHAAMLAFAARHDVHSIVDAVYDLEQLPDALRHLESGRFFGKIGIQIKEQGERP</sequence>
<dbReference type="Pfam" id="PF08240">
    <property type="entry name" value="ADH_N"/>
    <property type="match status" value="1"/>
</dbReference>
<dbReference type="InterPro" id="IPR020843">
    <property type="entry name" value="ER"/>
</dbReference>
<dbReference type="SMART" id="SM00829">
    <property type="entry name" value="PKS_ER"/>
    <property type="match status" value="1"/>
</dbReference>
<reference evidence="2 3" key="1">
    <citation type="submission" date="2020-08" db="EMBL/GenBank/DDBJ databases">
        <title>Genomic Encyclopedia of Type Strains, Phase IV (KMG-IV): sequencing the most valuable type-strain genomes for metagenomic binning, comparative biology and taxonomic classification.</title>
        <authorList>
            <person name="Goeker M."/>
        </authorList>
    </citation>
    <scope>NUCLEOTIDE SEQUENCE [LARGE SCALE GENOMIC DNA]</scope>
    <source>
        <strain evidence="2 3">DSM 22198</strain>
    </source>
</reference>
<dbReference type="InterPro" id="IPR036291">
    <property type="entry name" value="NAD(P)-bd_dom_sf"/>
</dbReference>
<dbReference type="CDD" id="cd08276">
    <property type="entry name" value="MDR7"/>
    <property type="match status" value="1"/>
</dbReference>
<evidence type="ECO:0000313" key="3">
    <source>
        <dbReference type="Proteomes" id="UP000539175"/>
    </source>
</evidence>
<dbReference type="RefSeq" id="WP_184803662.1">
    <property type="nucleotide sequence ID" value="NZ_JACIIZ010000011.1"/>
</dbReference>
<feature type="domain" description="Enoyl reductase (ER)" evidence="1">
    <location>
        <begin position="10"/>
        <end position="333"/>
    </location>
</feature>
<protein>
    <submittedName>
        <fullName evidence="2">NADPH:quinone reductase-like Zn-dependent oxidoreductase</fullName>
    </submittedName>
</protein>
<dbReference type="SUPFAM" id="SSF50129">
    <property type="entry name" value="GroES-like"/>
    <property type="match status" value="1"/>
</dbReference>
<dbReference type="PANTHER" id="PTHR45033">
    <property type="match status" value="1"/>
</dbReference>
<organism evidence="2 3">
    <name type="scientific">Nitrospirillum iridis</name>
    <dbReference type="NCBI Taxonomy" id="765888"/>
    <lineage>
        <taxon>Bacteria</taxon>
        <taxon>Pseudomonadati</taxon>
        <taxon>Pseudomonadota</taxon>
        <taxon>Alphaproteobacteria</taxon>
        <taxon>Rhodospirillales</taxon>
        <taxon>Azospirillaceae</taxon>
        <taxon>Nitrospirillum</taxon>
    </lineage>
</organism>
<dbReference type="SUPFAM" id="SSF51735">
    <property type="entry name" value="NAD(P)-binding Rossmann-fold domains"/>
    <property type="match status" value="1"/>
</dbReference>
<dbReference type="Gene3D" id="3.40.50.720">
    <property type="entry name" value="NAD(P)-binding Rossmann-like Domain"/>
    <property type="match status" value="1"/>
</dbReference>
<gene>
    <name evidence="2" type="ORF">FHS74_003893</name>
</gene>
<dbReference type="AlphaFoldDB" id="A0A7X0B049"/>
<dbReference type="GO" id="GO:0016491">
    <property type="term" value="F:oxidoreductase activity"/>
    <property type="evidence" value="ECO:0007669"/>
    <property type="project" value="InterPro"/>
</dbReference>
<dbReference type="Pfam" id="PF00107">
    <property type="entry name" value="ADH_zinc_N"/>
    <property type="match status" value="1"/>
</dbReference>
<dbReference type="Proteomes" id="UP000539175">
    <property type="component" value="Unassembled WGS sequence"/>
</dbReference>
<proteinExistence type="predicted"/>
<evidence type="ECO:0000259" key="1">
    <source>
        <dbReference type="SMART" id="SM00829"/>
    </source>
</evidence>